<dbReference type="Gene3D" id="1.10.3110.10">
    <property type="entry name" value="protoporphyrinogen ix oxidase, domain 3"/>
    <property type="match status" value="1"/>
</dbReference>
<accession>A0A848KUW2</accession>
<dbReference type="Pfam" id="PF01593">
    <property type="entry name" value="Amino_oxidase"/>
    <property type="match status" value="1"/>
</dbReference>
<dbReference type="Gene3D" id="3.50.50.60">
    <property type="entry name" value="FAD/NAD(P)-binding domain"/>
    <property type="match status" value="1"/>
</dbReference>
<keyword evidence="3" id="KW-1185">Reference proteome</keyword>
<dbReference type="InterPro" id="IPR002937">
    <property type="entry name" value="Amino_oxidase"/>
</dbReference>
<dbReference type="InterPro" id="IPR036188">
    <property type="entry name" value="FAD/NAD-bd_sf"/>
</dbReference>
<name>A0A848KUW2_9ACTN</name>
<dbReference type="SUPFAM" id="SSF51905">
    <property type="entry name" value="FAD/NAD(P)-binding domain"/>
    <property type="match status" value="1"/>
</dbReference>
<gene>
    <name evidence="2" type="ORF">HH308_01925</name>
</gene>
<evidence type="ECO:0000313" key="3">
    <source>
        <dbReference type="Proteomes" id="UP000550729"/>
    </source>
</evidence>
<sequence>MTSRLAVIGGGLSGLTSAYFARLDLGADAVIDVFERTDRPGGILRAATVAGRSVDVGAEAFVVRRPEALALITELGLADQVVSPTGRRPAVWAGGRLHALPTPALMGIPADAAALGSLVDDAARARIESERTRPLAWTPGADRSVGALVDERYDPEITARSVDPMLGGVYSSLAGDIGVREALPALAARLDAGAPSLGDAVSSLLPPAGNSAPVFGAVRGGYRTVVARLLEASGARWLAGSAPELTGRPGRWCVDGVDYDAVIVALPAPDAARVLADVAPDSAAELGRVAMAGSALVALALPPDTVLPDNSGVLVGTGESLRAKAFTFSSRKWAHYSTPDAVWVRVSFGRFGQPVVVDDATLIDWATTDLAQVCRAAGAPVDAAPLDAVVQRWPAGLPVYAPGHQAAMRRALAARPAGLGFAGASYQGVGVPACIAQARAAVDAVIGESIASGTMDS</sequence>
<dbReference type="InterPro" id="IPR050464">
    <property type="entry name" value="Zeta_carotene_desat/Oxidored"/>
</dbReference>
<reference evidence="2 3" key="1">
    <citation type="submission" date="2020-04" db="EMBL/GenBank/DDBJ databases">
        <title>Gordonia sp. nov. TBRC 11910.</title>
        <authorList>
            <person name="Suriyachadkun C."/>
        </authorList>
    </citation>
    <scope>NUCLEOTIDE SEQUENCE [LARGE SCALE GENOMIC DNA]</scope>
    <source>
        <strain evidence="2 3">TBRC 11910</strain>
    </source>
</reference>
<comment type="caution">
    <text evidence="2">The sequence shown here is derived from an EMBL/GenBank/DDBJ whole genome shotgun (WGS) entry which is preliminary data.</text>
</comment>
<dbReference type="AlphaFoldDB" id="A0A848KUW2"/>
<dbReference type="EMBL" id="JABBNB010000001">
    <property type="protein sequence ID" value="NMN99970.1"/>
    <property type="molecule type" value="Genomic_DNA"/>
</dbReference>
<dbReference type="RefSeq" id="WP_170192444.1">
    <property type="nucleotide sequence ID" value="NZ_JABBNB010000001.1"/>
</dbReference>
<dbReference type="Proteomes" id="UP000550729">
    <property type="component" value="Unassembled WGS sequence"/>
</dbReference>
<dbReference type="Gene3D" id="3.90.660.20">
    <property type="entry name" value="Protoporphyrinogen oxidase, mitochondrial, domain 2"/>
    <property type="match status" value="1"/>
</dbReference>
<dbReference type="PANTHER" id="PTHR42923:SF3">
    <property type="entry name" value="PROTOPORPHYRINOGEN OXIDASE"/>
    <property type="match status" value="1"/>
</dbReference>
<proteinExistence type="predicted"/>
<evidence type="ECO:0000259" key="1">
    <source>
        <dbReference type="Pfam" id="PF01593"/>
    </source>
</evidence>
<organism evidence="2 3">
    <name type="scientific">Gordonia asplenii</name>
    <dbReference type="NCBI Taxonomy" id="2725283"/>
    <lineage>
        <taxon>Bacteria</taxon>
        <taxon>Bacillati</taxon>
        <taxon>Actinomycetota</taxon>
        <taxon>Actinomycetes</taxon>
        <taxon>Mycobacteriales</taxon>
        <taxon>Gordoniaceae</taxon>
        <taxon>Gordonia</taxon>
    </lineage>
</organism>
<dbReference type="SUPFAM" id="SSF54373">
    <property type="entry name" value="FAD-linked reductases, C-terminal domain"/>
    <property type="match status" value="1"/>
</dbReference>
<protein>
    <submittedName>
        <fullName evidence="2">NAD(P)-binding protein</fullName>
    </submittedName>
</protein>
<dbReference type="GO" id="GO:0016491">
    <property type="term" value="F:oxidoreductase activity"/>
    <property type="evidence" value="ECO:0007669"/>
    <property type="project" value="InterPro"/>
</dbReference>
<feature type="domain" description="Amine oxidase" evidence="1">
    <location>
        <begin position="29"/>
        <end position="446"/>
    </location>
</feature>
<evidence type="ECO:0000313" key="2">
    <source>
        <dbReference type="EMBL" id="NMN99970.1"/>
    </source>
</evidence>
<dbReference type="PANTHER" id="PTHR42923">
    <property type="entry name" value="PROTOPORPHYRINOGEN OXIDASE"/>
    <property type="match status" value="1"/>
</dbReference>